<dbReference type="OrthoDB" id="26872at2"/>
<feature type="region of interest" description="Disordered" evidence="1">
    <location>
        <begin position="32"/>
        <end position="62"/>
    </location>
</feature>
<dbReference type="HOGENOM" id="CLU_074343_1_1_11"/>
<reference evidence="4 5" key="1">
    <citation type="journal article" date="2014" name="PLoS ONE">
        <title>Identification and Characterization of a New Erythromycin Biosynthetic Gene Cluster in Actinopolyspora erythraea YIM90600, a Novel Erythronolide-Producing Halophilic Actinomycete Isolated from Salt Field.</title>
        <authorList>
            <person name="Chen D."/>
            <person name="Feng J."/>
            <person name="Huang L."/>
            <person name="Zhang Q."/>
            <person name="Wu J."/>
            <person name="Zhu X."/>
            <person name="Duan Y."/>
            <person name="Xu Z."/>
        </authorList>
    </citation>
    <scope>NUCLEOTIDE SEQUENCE [LARGE SCALE GENOMIC DNA]</scope>
    <source>
        <strain evidence="4 5">YIM90600</strain>
    </source>
</reference>
<protein>
    <submittedName>
        <fullName evidence="3">DUF305 domain-containing protein</fullName>
    </submittedName>
</protein>
<dbReference type="PANTHER" id="PTHR36933:SF1">
    <property type="entry name" value="SLL0788 PROTEIN"/>
    <property type="match status" value="1"/>
</dbReference>
<dbReference type="PANTHER" id="PTHR36933">
    <property type="entry name" value="SLL0788 PROTEIN"/>
    <property type="match status" value="1"/>
</dbReference>
<dbReference type="Proteomes" id="UP000215043">
    <property type="component" value="Chromosome"/>
</dbReference>
<evidence type="ECO:0000313" key="4">
    <source>
        <dbReference type="EMBL" id="KGI79430.1"/>
    </source>
</evidence>
<feature type="domain" description="DUF305" evidence="2">
    <location>
        <begin position="68"/>
        <end position="213"/>
    </location>
</feature>
<proteinExistence type="predicted"/>
<gene>
    <name evidence="3" type="ORF">CDG81_16765</name>
    <name evidence="4" type="ORF">IL38_23350</name>
</gene>
<accession>A0A099D295</accession>
<dbReference type="Pfam" id="PF03713">
    <property type="entry name" value="DUF305"/>
    <property type="match status" value="1"/>
</dbReference>
<dbReference type="InterPro" id="IPR005183">
    <property type="entry name" value="DUF305_CopM-like"/>
</dbReference>
<dbReference type="EMBL" id="CP022752">
    <property type="protein sequence ID" value="ASU79644.1"/>
    <property type="molecule type" value="Genomic_DNA"/>
</dbReference>
<reference evidence="3 6" key="2">
    <citation type="submission" date="2017-08" db="EMBL/GenBank/DDBJ databases">
        <title>The complete genome sequence of moderately halophilic actinomycete Actinopolyspora erythraea YIM 90600, the producer of novel erythromycin, novel actinopolysporins A-C and tubercidin.</title>
        <authorList>
            <person name="Yin M."/>
            <person name="Tang S."/>
        </authorList>
    </citation>
    <scope>NUCLEOTIDE SEQUENCE [LARGE SCALE GENOMIC DNA]</scope>
    <source>
        <strain evidence="3 6">YIM 90600</strain>
    </source>
</reference>
<evidence type="ECO:0000313" key="6">
    <source>
        <dbReference type="Proteomes" id="UP000215043"/>
    </source>
</evidence>
<sequence>MSGGEATVRKSTIIGVLGAAVLALTGCSPNYEQPSDMAPGPGTPPPPSAIVPAEDSGNGDETAQVNTDLEFAQQMVTHHEAERQLLEVAIKNAPDERVVELAERFEQEHGPLVEEIRDWLREHGEGDVTPEDVGTGEDSQMPGVDVSSEITKLEEVQQGRFDSLWVKSMVDYYEAVVEMCRTEIDEGSDEEMKSIAQQLLDSRVPALEELRQLQRNL</sequence>
<dbReference type="EMBL" id="JPMV01000045">
    <property type="protein sequence ID" value="KGI79430.1"/>
    <property type="molecule type" value="Genomic_DNA"/>
</dbReference>
<organism evidence="3 6">
    <name type="scientific">Actinopolyspora erythraea</name>
    <dbReference type="NCBI Taxonomy" id="414996"/>
    <lineage>
        <taxon>Bacteria</taxon>
        <taxon>Bacillati</taxon>
        <taxon>Actinomycetota</taxon>
        <taxon>Actinomycetes</taxon>
        <taxon>Actinopolysporales</taxon>
        <taxon>Actinopolysporaceae</taxon>
        <taxon>Actinopolyspora</taxon>
    </lineage>
</organism>
<dbReference type="InterPro" id="IPR012347">
    <property type="entry name" value="Ferritin-like"/>
</dbReference>
<evidence type="ECO:0000256" key="1">
    <source>
        <dbReference type="SAM" id="MobiDB-lite"/>
    </source>
</evidence>
<dbReference type="eggNOG" id="COG3544">
    <property type="taxonomic scope" value="Bacteria"/>
</dbReference>
<dbReference type="AlphaFoldDB" id="A0A099D295"/>
<dbReference type="KEGG" id="aey:CDG81_16765"/>
<evidence type="ECO:0000313" key="3">
    <source>
        <dbReference type="EMBL" id="ASU79644.1"/>
    </source>
</evidence>
<name>A0A099D295_9ACTN</name>
<evidence type="ECO:0000313" key="5">
    <source>
        <dbReference type="Proteomes" id="UP000029737"/>
    </source>
</evidence>
<keyword evidence="5" id="KW-1185">Reference proteome</keyword>
<dbReference type="Gene3D" id="1.20.1260.10">
    <property type="match status" value="1"/>
</dbReference>
<dbReference type="Proteomes" id="UP000029737">
    <property type="component" value="Unassembled WGS sequence"/>
</dbReference>
<evidence type="ECO:0000259" key="2">
    <source>
        <dbReference type="Pfam" id="PF03713"/>
    </source>
</evidence>